<dbReference type="Proteomes" id="UP000002613">
    <property type="component" value="Chromosome"/>
</dbReference>
<feature type="transmembrane region" description="Helical" evidence="1">
    <location>
        <begin position="207"/>
        <end position="226"/>
    </location>
</feature>
<reference evidence="3" key="1">
    <citation type="submission" date="2010-02" db="EMBL/GenBank/DDBJ databases">
        <title>Complete sequence of Ferroglobus placidus DSM 10642.</title>
        <authorList>
            <consortium name="US DOE Joint Genome Institute"/>
            <person name="Lucas S."/>
            <person name="Copeland A."/>
            <person name="Lapidus A."/>
            <person name="Cheng J.-F."/>
            <person name="Bruce D."/>
            <person name="Goodwin L."/>
            <person name="Pitluck S."/>
            <person name="Saunders E."/>
            <person name="Brettin T."/>
            <person name="Detter J.C."/>
            <person name="Han C."/>
            <person name="Tapia R."/>
            <person name="Larimer F."/>
            <person name="Land M."/>
            <person name="Hauser L."/>
            <person name="Kyrpides N."/>
            <person name="Ivanova N."/>
            <person name="Holmes D."/>
            <person name="Lovley D."/>
            <person name="Kyrpides N."/>
            <person name="Anderson I.J."/>
            <person name="Woyke T."/>
        </authorList>
    </citation>
    <scope>NUCLEOTIDE SEQUENCE [LARGE SCALE GENOMIC DNA]</scope>
    <source>
        <strain evidence="3">DSM 10642 / AEDII12DO</strain>
    </source>
</reference>
<feature type="transmembrane region" description="Helical" evidence="1">
    <location>
        <begin position="109"/>
        <end position="127"/>
    </location>
</feature>
<keyword evidence="1" id="KW-0472">Membrane</keyword>
<evidence type="ECO:0000256" key="1">
    <source>
        <dbReference type="SAM" id="Phobius"/>
    </source>
</evidence>
<gene>
    <name evidence="2" type="ordered locus">Ferp_0655</name>
</gene>
<evidence type="ECO:0000313" key="3">
    <source>
        <dbReference type="Proteomes" id="UP000002613"/>
    </source>
</evidence>
<proteinExistence type="predicted"/>
<dbReference type="HOGENOM" id="CLU_1100924_0_0_2"/>
<accession>D3S3J3</accession>
<dbReference type="AlphaFoldDB" id="D3S3J3"/>
<sequence length="244" mass="27601">MFELIVSLALAIVALYNSVMYLQLTDEEKSFLESRWKDSLALSIFIIVVLSVVSVFEILKLYQILAFGTVGNFLSIYTAVAVMLLIPSAFLLYDVLSIKNSFRNFAPKIDLKAVLLIQGFAVFWLYLSFIEEKYAQVVYLFSQSLKAIFIVSLILIFYVSFLLYRYFKLLRRGDIIVQIDISSYLFQLNVAISLFGFYMLTQSTYCGQAVCAILIASFGILLNNALSSLGRALKQNVGGYAFEI</sequence>
<reference evidence="2 3" key="2">
    <citation type="journal article" date="2011" name="Stand. Genomic Sci.">
        <title>Complete genome sequence of Ferroglobus placidus AEDII12DO.</title>
        <authorList>
            <person name="Anderson I."/>
            <person name="Risso C."/>
            <person name="Holmes D."/>
            <person name="Lucas S."/>
            <person name="Copeland A."/>
            <person name="Lapidus A."/>
            <person name="Cheng J.F."/>
            <person name="Bruce D."/>
            <person name="Goodwin L."/>
            <person name="Pitluck S."/>
            <person name="Saunders E."/>
            <person name="Brettin T."/>
            <person name="Detter J.C."/>
            <person name="Han C."/>
            <person name="Tapia R."/>
            <person name="Larimer F."/>
            <person name="Land M."/>
            <person name="Hauser L."/>
            <person name="Woyke T."/>
            <person name="Lovley D."/>
            <person name="Kyrpides N."/>
            <person name="Ivanova N."/>
        </authorList>
    </citation>
    <scope>NUCLEOTIDE SEQUENCE [LARGE SCALE GENOMIC DNA]</scope>
    <source>
        <strain evidence="3">DSM 10642 / AEDII12DO</strain>
    </source>
</reference>
<keyword evidence="1" id="KW-0812">Transmembrane</keyword>
<dbReference type="GeneID" id="8778158"/>
<dbReference type="PaxDb" id="589924-Ferp_0655"/>
<feature type="transmembrane region" description="Helical" evidence="1">
    <location>
        <begin position="74"/>
        <end position="97"/>
    </location>
</feature>
<protein>
    <submittedName>
        <fullName evidence="2">Uncharacterized protein</fullName>
    </submittedName>
</protein>
<dbReference type="KEGG" id="fpl:Ferp_0655"/>
<feature type="transmembrane region" description="Helical" evidence="1">
    <location>
        <begin position="147"/>
        <end position="167"/>
    </location>
</feature>
<feature type="transmembrane region" description="Helical" evidence="1">
    <location>
        <begin position="179"/>
        <end position="201"/>
    </location>
</feature>
<dbReference type="EMBL" id="CP001899">
    <property type="protein sequence ID" value="ADC64826.1"/>
    <property type="molecule type" value="Genomic_DNA"/>
</dbReference>
<name>D3S3J3_FERPA</name>
<feature type="transmembrane region" description="Helical" evidence="1">
    <location>
        <begin position="6"/>
        <end position="24"/>
    </location>
</feature>
<dbReference type="STRING" id="589924.Ferp_0655"/>
<dbReference type="OrthoDB" id="386833at2157"/>
<dbReference type="RefSeq" id="WP_012965172.1">
    <property type="nucleotide sequence ID" value="NC_013849.1"/>
</dbReference>
<keyword evidence="3" id="KW-1185">Reference proteome</keyword>
<organism evidence="2 3">
    <name type="scientific">Ferroglobus placidus (strain DSM 10642 / AEDII12DO)</name>
    <dbReference type="NCBI Taxonomy" id="589924"/>
    <lineage>
        <taxon>Archaea</taxon>
        <taxon>Methanobacteriati</taxon>
        <taxon>Methanobacteriota</taxon>
        <taxon>Archaeoglobi</taxon>
        <taxon>Archaeoglobales</taxon>
        <taxon>Archaeoglobaceae</taxon>
        <taxon>Ferroglobus</taxon>
    </lineage>
</organism>
<evidence type="ECO:0000313" key="2">
    <source>
        <dbReference type="EMBL" id="ADC64826.1"/>
    </source>
</evidence>
<keyword evidence="1" id="KW-1133">Transmembrane helix</keyword>
<feature type="transmembrane region" description="Helical" evidence="1">
    <location>
        <begin position="40"/>
        <end position="62"/>
    </location>
</feature>
<dbReference type="eggNOG" id="ENOG502N58H">
    <property type="taxonomic scope" value="Archaea"/>
</dbReference>